<reference evidence="3" key="1">
    <citation type="submission" date="2018-05" db="EMBL/GenBank/DDBJ databases">
        <authorList>
            <person name="Nie L."/>
        </authorList>
    </citation>
    <scope>NUCLEOTIDE SEQUENCE [LARGE SCALE GENOMIC DNA]</scope>
    <source>
        <strain evidence="3">NL</strain>
    </source>
</reference>
<protein>
    <submittedName>
        <fullName evidence="2">Uncharacterized protein</fullName>
    </submittedName>
</protein>
<dbReference type="RefSeq" id="WP_111478650.1">
    <property type="nucleotide sequence ID" value="NZ_QHKM01000004.1"/>
</dbReference>
<gene>
    <name evidence="2" type="ORF">DLM85_13535</name>
</gene>
<name>A0A328BE87_9BACT</name>
<comment type="caution">
    <text evidence="2">The sequence shown here is derived from an EMBL/GenBank/DDBJ whole genome shotgun (WGS) entry which is preliminary data.</text>
</comment>
<dbReference type="OrthoDB" id="1255371at2"/>
<feature type="chain" id="PRO_5016350118" evidence="1">
    <location>
        <begin position="21"/>
        <end position="178"/>
    </location>
</feature>
<keyword evidence="1" id="KW-0732">Signal</keyword>
<dbReference type="Proteomes" id="UP000248553">
    <property type="component" value="Unassembled WGS sequence"/>
</dbReference>
<evidence type="ECO:0000256" key="1">
    <source>
        <dbReference type="SAM" id="SignalP"/>
    </source>
</evidence>
<proteinExistence type="predicted"/>
<keyword evidence="3" id="KW-1185">Reference proteome</keyword>
<evidence type="ECO:0000313" key="3">
    <source>
        <dbReference type="Proteomes" id="UP000248553"/>
    </source>
</evidence>
<organism evidence="2 3">
    <name type="scientific">Hymenobacter edaphi</name>
    <dbReference type="NCBI Taxonomy" id="2211146"/>
    <lineage>
        <taxon>Bacteria</taxon>
        <taxon>Pseudomonadati</taxon>
        <taxon>Bacteroidota</taxon>
        <taxon>Cytophagia</taxon>
        <taxon>Cytophagales</taxon>
        <taxon>Hymenobacteraceae</taxon>
        <taxon>Hymenobacter</taxon>
    </lineage>
</organism>
<accession>A0A328BE87</accession>
<feature type="signal peptide" evidence="1">
    <location>
        <begin position="1"/>
        <end position="20"/>
    </location>
</feature>
<dbReference type="EMBL" id="QHKM01000004">
    <property type="protein sequence ID" value="RAK65740.1"/>
    <property type="molecule type" value="Genomic_DNA"/>
</dbReference>
<sequence>MFASALWLPLLLAPFTGGSAAPPPADYWTELSAAAGRKLGPPRIQPLRYRTLQLNLPAAQRYLRAVPAEGDAPTLLTLPLPDGSKHQFRVRRSNVMAPELAAKFPELQTFAGQDAADATAALRLELTPTGLRAQIIGYGRTQFIEPYRAGDTQHYICFDKAALPPDSKQWSEPGPLKR</sequence>
<dbReference type="AlphaFoldDB" id="A0A328BE87"/>
<evidence type="ECO:0000313" key="2">
    <source>
        <dbReference type="EMBL" id="RAK65740.1"/>
    </source>
</evidence>